<feature type="chain" id="PRO_5025600994" description="DUF4349 domain-containing protein" evidence="2">
    <location>
        <begin position="26"/>
        <end position="304"/>
    </location>
</feature>
<protein>
    <recommendedName>
        <fullName evidence="5">DUF4349 domain-containing protein</fullName>
    </recommendedName>
</protein>
<proteinExistence type="predicted"/>
<comment type="caution">
    <text evidence="3">The sequence shown here is derived from an EMBL/GenBank/DDBJ whole genome shotgun (WGS) entry which is preliminary data.</text>
</comment>
<dbReference type="EMBL" id="PDHS01000251">
    <property type="protein sequence ID" value="MQM31014.1"/>
    <property type="molecule type" value="Genomic_DNA"/>
</dbReference>
<evidence type="ECO:0000313" key="3">
    <source>
        <dbReference type="EMBL" id="MQM31014.1"/>
    </source>
</evidence>
<name>A0A6A7RTU8_9PROT</name>
<evidence type="ECO:0000256" key="1">
    <source>
        <dbReference type="SAM" id="Phobius"/>
    </source>
</evidence>
<keyword evidence="1" id="KW-0472">Membrane</keyword>
<feature type="signal peptide" evidence="2">
    <location>
        <begin position="1"/>
        <end position="25"/>
    </location>
</feature>
<sequence length="304" mass="32606">MAAFKRPHGFFGLLAAVLVATQVVAYPLDDDDLAAHGAVSRDAFAELPAAVSAGAWSTESLPGLDHAASVPLFVDPSPAARQDVDFAKPAQADPLRRALRAVVNVTASRERGASAAAVVLPPEQLDPLTPILGDEITAAVLRMEEGLAEVLGEALDARVDEDGRVTFSMAGVEGFHLSAGNGQVSLGHGDTVFAFNQERSAELGRRIAALDAVRDAEQGALPSSSNVLRDLLVLGVRVVQYPLFWVLVAMALIGKIALVFATPHKRRRLPRLKSNAQPKVKQIRTRARIKLKRMRTRIRLRQSA</sequence>
<reference evidence="3 4" key="1">
    <citation type="submission" date="2017-09" db="EMBL/GenBank/DDBJ databases">
        <title>Metagenomic Analysis Reveals Denitrifying Candidatus Accumulibacter and Flanking Population as a Source of N2O.</title>
        <authorList>
            <person name="Gao H."/>
            <person name="Mao Y."/>
            <person name="Zhao X."/>
            <person name="Liu W.-T."/>
            <person name="Zhang T."/>
            <person name="Wells G."/>
        </authorList>
    </citation>
    <scope>NUCLEOTIDE SEQUENCE [LARGE SCALE GENOMIC DNA]</scope>
    <source>
        <strain evidence="3">CANDO_2_IC</strain>
    </source>
</reference>
<keyword evidence="1" id="KW-1133">Transmembrane helix</keyword>
<gene>
    <name evidence="3" type="ORF">CRU78_11020</name>
</gene>
<dbReference type="Proteomes" id="UP000342300">
    <property type="component" value="Unassembled WGS sequence"/>
</dbReference>
<accession>A0A6A7RTU8</accession>
<keyword evidence="1" id="KW-0812">Transmembrane</keyword>
<organism evidence="3 4">
    <name type="scientific">Candidatus Accumulibacter phosphatis</name>
    <dbReference type="NCBI Taxonomy" id="327160"/>
    <lineage>
        <taxon>Bacteria</taxon>
        <taxon>Pseudomonadati</taxon>
        <taxon>Pseudomonadota</taxon>
        <taxon>Betaproteobacteria</taxon>
        <taxon>Candidatus Accumulibacter</taxon>
    </lineage>
</organism>
<dbReference type="AlphaFoldDB" id="A0A6A7RTU8"/>
<evidence type="ECO:0000313" key="4">
    <source>
        <dbReference type="Proteomes" id="UP000342300"/>
    </source>
</evidence>
<keyword evidence="2" id="KW-0732">Signal</keyword>
<evidence type="ECO:0000256" key="2">
    <source>
        <dbReference type="SAM" id="SignalP"/>
    </source>
</evidence>
<feature type="transmembrane region" description="Helical" evidence="1">
    <location>
        <begin position="243"/>
        <end position="261"/>
    </location>
</feature>
<evidence type="ECO:0008006" key="5">
    <source>
        <dbReference type="Google" id="ProtNLM"/>
    </source>
</evidence>